<keyword evidence="4 7" id="KW-0472">Membrane</keyword>
<keyword evidence="3 7" id="KW-1133">Transmembrane helix</keyword>
<comment type="caution">
    <text evidence="8">The sequence shown here is derived from an EMBL/GenBank/DDBJ whole genome shotgun (WGS) entry which is preliminary data.</text>
</comment>
<dbReference type="PANTHER" id="PTHR30518">
    <property type="entry name" value="ENDOLYTIC MUREIN TRANSGLYCOSYLASE"/>
    <property type="match status" value="1"/>
</dbReference>
<evidence type="ECO:0000256" key="1">
    <source>
        <dbReference type="ARBA" id="ARBA00022475"/>
    </source>
</evidence>
<dbReference type="Gene3D" id="3.30.160.60">
    <property type="entry name" value="Classic Zinc Finger"/>
    <property type="match status" value="1"/>
</dbReference>
<organism evidence="8 9">
    <name type="scientific">Capnocytophaga gingivalis</name>
    <dbReference type="NCBI Taxonomy" id="1017"/>
    <lineage>
        <taxon>Bacteria</taxon>
        <taxon>Pseudomonadati</taxon>
        <taxon>Bacteroidota</taxon>
        <taxon>Flavobacteriia</taxon>
        <taxon>Flavobacteriales</taxon>
        <taxon>Flavobacteriaceae</taxon>
        <taxon>Capnocytophaga</taxon>
    </lineage>
</organism>
<dbReference type="Pfam" id="PF02618">
    <property type="entry name" value="YceG"/>
    <property type="match status" value="1"/>
</dbReference>
<evidence type="ECO:0000256" key="3">
    <source>
        <dbReference type="ARBA" id="ARBA00022989"/>
    </source>
</evidence>
<keyword evidence="9" id="KW-1185">Reference proteome</keyword>
<dbReference type="Proteomes" id="UP001311730">
    <property type="component" value="Unassembled WGS sequence"/>
</dbReference>
<accession>A0ABU5ZA62</accession>
<dbReference type="CDD" id="cd08010">
    <property type="entry name" value="MltG_like"/>
    <property type="match status" value="1"/>
</dbReference>
<feature type="site" description="Important for catalytic activity" evidence="7">
    <location>
        <position position="215"/>
    </location>
</feature>
<dbReference type="EMBL" id="JAYKBW010000012">
    <property type="protein sequence ID" value="MEB3075824.1"/>
    <property type="molecule type" value="Genomic_DNA"/>
</dbReference>
<keyword evidence="1 7" id="KW-1003">Cell membrane</keyword>
<gene>
    <name evidence="7 8" type="primary">mltG</name>
    <name evidence="8" type="ORF">VJJ08_11050</name>
</gene>
<keyword evidence="5 7" id="KW-0456">Lyase</keyword>
<comment type="function">
    <text evidence="7">Functions as a peptidoglycan terminase that cleaves nascent peptidoglycan strands endolytically to terminate their elongation.</text>
</comment>
<comment type="subcellular location">
    <subcellularLocation>
        <location evidence="7">Cell membrane</location>
        <topology evidence="7">Single-pass membrane protein</topology>
    </subcellularLocation>
</comment>
<dbReference type="RefSeq" id="WP_323983948.1">
    <property type="nucleotide sequence ID" value="NZ_JAYKBW010000012.1"/>
</dbReference>
<evidence type="ECO:0000313" key="8">
    <source>
        <dbReference type="EMBL" id="MEB3075824.1"/>
    </source>
</evidence>
<dbReference type="NCBIfam" id="TIGR00247">
    <property type="entry name" value="endolytic transglycosylase MltG"/>
    <property type="match status" value="1"/>
</dbReference>
<feature type="transmembrane region" description="Helical" evidence="7">
    <location>
        <begin position="5"/>
        <end position="28"/>
    </location>
</feature>
<dbReference type="HAMAP" id="MF_02065">
    <property type="entry name" value="MltG"/>
    <property type="match status" value="1"/>
</dbReference>
<proteinExistence type="inferred from homology"/>
<dbReference type="InterPro" id="IPR003770">
    <property type="entry name" value="MLTG-like"/>
</dbReference>
<sequence length="347" mass="40467">MIKKIFKIIAITLFIGILTVVGVGYYILFYPNTSFEEEERVLYIPSKSDYSFISEKFYTSLSNSNTFYWVARAMKYPDHVRAGRYVIRKGMNNLQMVRLLRNLSKPIKVSFNNQDRLPLLAQRISKEIEADSTALMTAFLNPYFLAESQTDSLNVLGHFIPNTYEFYWETSAEEFVKRMEKEYNAFWNEKRREKASAQGLTPRQVIILASIVQKETYMTDERPTIAGVYLNRLKNRMPLQADPTVVYAIKETTGKYDTIIKRVYIKDTQIVSPYNTYQIQGLPPSPICMPDISSIEAVLSPKEHDYIFFVADTARIGYHKFARTLQEHNKNRQAYIKWVNKKLTTNH</sequence>
<comment type="catalytic activity">
    <reaction evidence="7">
        <text>a peptidoglycan chain = a peptidoglycan chain with N-acetyl-1,6-anhydromuramyl-[peptide] at the reducing end + a peptidoglycan chain with N-acetylglucosamine at the non-reducing end.</text>
        <dbReference type="EC" id="4.2.2.29"/>
    </reaction>
</comment>
<name>A0ABU5ZA62_9FLAO</name>
<protein>
    <recommendedName>
        <fullName evidence="7">Endolytic murein transglycosylase</fullName>
        <ecNumber evidence="7">4.2.2.29</ecNumber>
    </recommendedName>
    <alternativeName>
        <fullName evidence="7">Peptidoglycan lytic transglycosylase</fullName>
    </alternativeName>
    <alternativeName>
        <fullName evidence="7">Peptidoglycan polymerization terminase</fullName>
    </alternativeName>
</protein>
<reference evidence="8 9" key="1">
    <citation type="submission" date="2023-12" db="EMBL/GenBank/DDBJ databases">
        <title>Genomic sequences of Capnocytophaga and Parvimonas strains.</title>
        <authorList>
            <person name="Watt R.M."/>
            <person name="Wang M."/>
            <person name="Yang T."/>
            <person name="Tong W.M."/>
        </authorList>
    </citation>
    <scope>NUCLEOTIDE SEQUENCE [LARGE SCALE GENOMIC DNA]</scope>
    <source>
        <strain evidence="8 9">CCUG 13096</strain>
    </source>
</reference>
<evidence type="ECO:0000256" key="5">
    <source>
        <dbReference type="ARBA" id="ARBA00023239"/>
    </source>
</evidence>
<dbReference type="PANTHER" id="PTHR30518:SF2">
    <property type="entry name" value="ENDOLYTIC MUREIN TRANSGLYCOSYLASE"/>
    <property type="match status" value="1"/>
</dbReference>
<comment type="similarity">
    <text evidence="7">Belongs to the transglycosylase MltG family.</text>
</comment>
<evidence type="ECO:0000256" key="7">
    <source>
        <dbReference type="HAMAP-Rule" id="MF_02065"/>
    </source>
</evidence>
<keyword evidence="6 7" id="KW-0961">Cell wall biogenesis/degradation</keyword>
<evidence type="ECO:0000256" key="2">
    <source>
        <dbReference type="ARBA" id="ARBA00022692"/>
    </source>
</evidence>
<evidence type="ECO:0000313" key="9">
    <source>
        <dbReference type="Proteomes" id="UP001311730"/>
    </source>
</evidence>
<evidence type="ECO:0000256" key="6">
    <source>
        <dbReference type="ARBA" id="ARBA00023316"/>
    </source>
</evidence>
<dbReference type="EC" id="4.2.2.29" evidence="7"/>
<keyword evidence="2 7" id="KW-0812">Transmembrane</keyword>
<evidence type="ECO:0000256" key="4">
    <source>
        <dbReference type="ARBA" id="ARBA00023136"/>
    </source>
</evidence>